<keyword evidence="2" id="KW-0812">Transmembrane</keyword>
<evidence type="ECO:0000313" key="3">
    <source>
        <dbReference type="EMBL" id="KFD57343.1"/>
    </source>
</evidence>
<keyword evidence="2" id="KW-1133">Transmembrane helix</keyword>
<name>A0A085NTD1_9BILA</name>
<evidence type="ECO:0000313" key="5">
    <source>
        <dbReference type="Proteomes" id="UP000030764"/>
    </source>
</evidence>
<evidence type="ECO:0000313" key="4">
    <source>
        <dbReference type="EMBL" id="KFD72727.1"/>
    </source>
</evidence>
<feature type="compositionally biased region" description="Basic and acidic residues" evidence="1">
    <location>
        <begin position="12"/>
        <end position="21"/>
    </location>
</feature>
<dbReference type="Proteomes" id="UP000030764">
    <property type="component" value="Unassembled WGS sequence"/>
</dbReference>
<accession>A0A085NTD1</accession>
<dbReference type="Proteomes" id="UP000030758">
    <property type="component" value="Unassembled WGS sequence"/>
</dbReference>
<feature type="transmembrane region" description="Helical" evidence="2">
    <location>
        <begin position="44"/>
        <end position="67"/>
    </location>
</feature>
<protein>
    <submittedName>
        <fullName evidence="4">Uncharacterized protein</fullName>
    </submittedName>
</protein>
<dbReference type="AlphaFoldDB" id="A0A085NTD1"/>
<feature type="region of interest" description="Disordered" evidence="1">
    <location>
        <begin position="1"/>
        <end position="28"/>
    </location>
</feature>
<keyword evidence="5" id="KW-1185">Reference proteome</keyword>
<sequence>MKTEEDTTYGIQKEDNEDSHLSDNSPKNMLYRSAKSRREIFGNIWFKVGMLLVFGVGGGAYAAYPFFRELWEAQKRLTSSST</sequence>
<dbReference type="EMBL" id="KL363189">
    <property type="protein sequence ID" value="KFD57343.1"/>
    <property type="molecule type" value="Genomic_DNA"/>
</dbReference>
<reference evidence="4 5" key="1">
    <citation type="journal article" date="2014" name="Nat. Genet.">
        <title>Genome and transcriptome of the porcine whipworm Trichuris suis.</title>
        <authorList>
            <person name="Jex A.R."/>
            <person name="Nejsum P."/>
            <person name="Schwarz E.M."/>
            <person name="Hu L."/>
            <person name="Young N.D."/>
            <person name="Hall R.S."/>
            <person name="Korhonen P.K."/>
            <person name="Liao S."/>
            <person name="Thamsborg S."/>
            <person name="Xia J."/>
            <person name="Xu P."/>
            <person name="Wang S."/>
            <person name="Scheerlinck J.P."/>
            <person name="Hofmann A."/>
            <person name="Sternberg P.W."/>
            <person name="Wang J."/>
            <person name="Gasser R.B."/>
        </authorList>
    </citation>
    <scope>NUCLEOTIDE SEQUENCE [LARGE SCALE GENOMIC DNA]</scope>
    <source>
        <strain evidence="4">DCEP-RM93F</strain>
        <strain evidence="3">DCEP-RM93M</strain>
    </source>
</reference>
<proteinExistence type="predicted"/>
<keyword evidence="2" id="KW-0472">Membrane</keyword>
<evidence type="ECO:0000256" key="2">
    <source>
        <dbReference type="SAM" id="Phobius"/>
    </source>
</evidence>
<dbReference type="EMBL" id="KL367476">
    <property type="protein sequence ID" value="KFD72727.1"/>
    <property type="molecule type" value="Genomic_DNA"/>
</dbReference>
<gene>
    <name evidence="3" type="ORF">M513_01854</name>
    <name evidence="4" type="ORF">M514_01854</name>
</gene>
<organism evidence="4">
    <name type="scientific">Trichuris suis</name>
    <name type="common">pig whipworm</name>
    <dbReference type="NCBI Taxonomy" id="68888"/>
    <lineage>
        <taxon>Eukaryota</taxon>
        <taxon>Metazoa</taxon>
        <taxon>Ecdysozoa</taxon>
        <taxon>Nematoda</taxon>
        <taxon>Enoplea</taxon>
        <taxon>Dorylaimia</taxon>
        <taxon>Trichinellida</taxon>
        <taxon>Trichuridae</taxon>
        <taxon>Trichuris</taxon>
    </lineage>
</organism>
<evidence type="ECO:0000256" key="1">
    <source>
        <dbReference type="SAM" id="MobiDB-lite"/>
    </source>
</evidence>